<dbReference type="EnsemblPlants" id="KEH30186">
    <property type="protein sequence ID" value="KEH30186"/>
    <property type="gene ID" value="MTR_4g064877"/>
</dbReference>
<dbReference type="EMBL" id="CM001220">
    <property type="protein sequence ID" value="KEH30186.1"/>
    <property type="molecule type" value="Genomic_DNA"/>
</dbReference>
<name>A0A072ULA6_MEDTR</name>
<dbReference type="HOGENOM" id="CLU_2593398_0_0_1"/>
<reference evidence="2 4" key="1">
    <citation type="journal article" date="2011" name="Nature">
        <title>The Medicago genome provides insight into the evolution of rhizobial symbioses.</title>
        <authorList>
            <person name="Young N.D."/>
            <person name="Debelle F."/>
            <person name="Oldroyd G.E."/>
            <person name="Geurts R."/>
            <person name="Cannon S.B."/>
            <person name="Udvardi M.K."/>
            <person name="Benedito V.A."/>
            <person name="Mayer K.F."/>
            <person name="Gouzy J."/>
            <person name="Schoof H."/>
            <person name="Van de Peer Y."/>
            <person name="Proost S."/>
            <person name="Cook D.R."/>
            <person name="Meyers B.C."/>
            <person name="Spannagl M."/>
            <person name="Cheung F."/>
            <person name="De Mita S."/>
            <person name="Krishnakumar V."/>
            <person name="Gundlach H."/>
            <person name="Zhou S."/>
            <person name="Mudge J."/>
            <person name="Bharti A.K."/>
            <person name="Murray J.D."/>
            <person name="Naoumkina M.A."/>
            <person name="Rosen B."/>
            <person name="Silverstein K.A."/>
            <person name="Tang H."/>
            <person name="Rombauts S."/>
            <person name="Zhao P.X."/>
            <person name="Zhou P."/>
            <person name="Barbe V."/>
            <person name="Bardou P."/>
            <person name="Bechner M."/>
            <person name="Bellec A."/>
            <person name="Berger A."/>
            <person name="Berges H."/>
            <person name="Bidwell S."/>
            <person name="Bisseling T."/>
            <person name="Choisne N."/>
            <person name="Couloux A."/>
            <person name="Denny R."/>
            <person name="Deshpande S."/>
            <person name="Dai X."/>
            <person name="Doyle J.J."/>
            <person name="Dudez A.M."/>
            <person name="Farmer A.D."/>
            <person name="Fouteau S."/>
            <person name="Franken C."/>
            <person name="Gibelin C."/>
            <person name="Gish J."/>
            <person name="Goldstein S."/>
            <person name="Gonzalez A.J."/>
            <person name="Green P.J."/>
            <person name="Hallab A."/>
            <person name="Hartog M."/>
            <person name="Hua A."/>
            <person name="Humphray S.J."/>
            <person name="Jeong D.H."/>
            <person name="Jing Y."/>
            <person name="Jocker A."/>
            <person name="Kenton S.M."/>
            <person name="Kim D.J."/>
            <person name="Klee K."/>
            <person name="Lai H."/>
            <person name="Lang C."/>
            <person name="Lin S."/>
            <person name="Macmil S.L."/>
            <person name="Magdelenat G."/>
            <person name="Matthews L."/>
            <person name="McCorrison J."/>
            <person name="Monaghan E.L."/>
            <person name="Mun J.H."/>
            <person name="Najar F.Z."/>
            <person name="Nicholson C."/>
            <person name="Noirot C."/>
            <person name="O'Bleness M."/>
            <person name="Paule C.R."/>
            <person name="Poulain J."/>
            <person name="Prion F."/>
            <person name="Qin B."/>
            <person name="Qu C."/>
            <person name="Retzel E.F."/>
            <person name="Riddle C."/>
            <person name="Sallet E."/>
            <person name="Samain S."/>
            <person name="Samson N."/>
            <person name="Sanders I."/>
            <person name="Saurat O."/>
            <person name="Scarpelli C."/>
            <person name="Schiex T."/>
            <person name="Segurens B."/>
            <person name="Severin A.J."/>
            <person name="Sherrier D.J."/>
            <person name="Shi R."/>
            <person name="Sims S."/>
            <person name="Singer S.R."/>
            <person name="Sinharoy S."/>
            <person name="Sterck L."/>
            <person name="Viollet A."/>
            <person name="Wang B.B."/>
            <person name="Wang K."/>
            <person name="Wang M."/>
            <person name="Wang X."/>
            <person name="Warfsmann J."/>
            <person name="Weissenbach J."/>
            <person name="White D.D."/>
            <person name="White J.D."/>
            <person name="Wiley G.B."/>
            <person name="Wincker P."/>
            <person name="Xing Y."/>
            <person name="Yang L."/>
            <person name="Yao Z."/>
            <person name="Ying F."/>
            <person name="Zhai J."/>
            <person name="Zhou L."/>
            <person name="Zuber A."/>
            <person name="Denarie J."/>
            <person name="Dixon R.A."/>
            <person name="May G.D."/>
            <person name="Schwartz D.C."/>
            <person name="Rogers J."/>
            <person name="Quetier F."/>
            <person name="Town C.D."/>
            <person name="Roe B.A."/>
        </authorList>
    </citation>
    <scope>NUCLEOTIDE SEQUENCE [LARGE SCALE GENOMIC DNA]</scope>
    <source>
        <strain evidence="2">A17</strain>
        <strain evidence="3 4">cv. Jemalong A17</strain>
    </source>
</reference>
<dbReference type="Proteomes" id="UP000002051">
    <property type="component" value="Chromosome 4"/>
</dbReference>
<protein>
    <submittedName>
        <fullName evidence="2 3">Uncharacterized protein</fullName>
    </submittedName>
</protein>
<accession>A0A072ULA6</accession>
<feature type="compositionally biased region" description="Basic and acidic residues" evidence="1">
    <location>
        <begin position="29"/>
        <end position="49"/>
    </location>
</feature>
<proteinExistence type="predicted"/>
<reference evidence="3" key="3">
    <citation type="submission" date="2015-04" db="UniProtKB">
        <authorList>
            <consortium name="EnsemblPlants"/>
        </authorList>
    </citation>
    <scope>IDENTIFICATION</scope>
    <source>
        <strain evidence="3">cv. Jemalong A17</strain>
    </source>
</reference>
<reference evidence="2 4" key="2">
    <citation type="journal article" date="2014" name="BMC Genomics">
        <title>An improved genome release (version Mt4.0) for the model legume Medicago truncatula.</title>
        <authorList>
            <person name="Tang H."/>
            <person name="Krishnakumar V."/>
            <person name="Bidwell S."/>
            <person name="Rosen B."/>
            <person name="Chan A."/>
            <person name="Zhou S."/>
            <person name="Gentzbittel L."/>
            <person name="Childs K.L."/>
            <person name="Yandell M."/>
            <person name="Gundlach H."/>
            <person name="Mayer K.F."/>
            <person name="Schwartz D.C."/>
            <person name="Town C.D."/>
        </authorList>
    </citation>
    <scope>GENOME REANNOTATION</scope>
    <source>
        <strain evidence="2">A17</strain>
        <strain evidence="3 4">cv. Jemalong A17</strain>
    </source>
</reference>
<evidence type="ECO:0000256" key="1">
    <source>
        <dbReference type="SAM" id="MobiDB-lite"/>
    </source>
</evidence>
<keyword evidence="4" id="KW-1185">Reference proteome</keyword>
<sequence length="80" mass="9474">MKSSRNHQSTKESNHPKHKNHFKLNQTRIGREKQPIERERENQTEESKGGEMQSIRRIKRGKSAMNQKNQKGEKCNESEE</sequence>
<gene>
    <name evidence="2" type="ordered locus">MTR_4g064877</name>
</gene>
<evidence type="ECO:0000313" key="3">
    <source>
        <dbReference type="EnsemblPlants" id="KEH30186"/>
    </source>
</evidence>
<evidence type="ECO:0000313" key="2">
    <source>
        <dbReference type="EMBL" id="KEH30186.1"/>
    </source>
</evidence>
<feature type="region of interest" description="Disordered" evidence="1">
    <location>
        <begin position="1"/>
        <end position="80"/>
    </location>
</feature>
<organism evidence="2 4">
    <name type="scientific">Medicago truncatula</name>
    <name type="common">Barrel medic</name>
    <name type="synonym">Medicago tribuloides</name>
    <dbReference type="NCBI Taxonomy" id="3880"/>
    <lineage>
        <taxon>Eukaryota</taxon>
        <taxon>Viridiplantae</taxon>
        <taxon>Streptophyta</taxon>
        <taxon>Embryophyta</taxon>
        <taxon>Tracheophyta</taxon>
        <taxon>Spermatophyta</taxon>
        <taxon>Magnoliopsida</taxon>
        <taxon>eudicotyledons</taxon>
        <taxon>Gunneridae</taxon>
        <taxon>Pentapetalae</taxon>
        <taxon>rosids</taxon>
        <taxon>fabids</taxon>
        <taxon>Fabales</taxon>
        <taxon>Fabaceae</taxon>
        <taxon>Papilionoideae</taxon>
        <taxon>50 kb inversion clade</taxon>
        <taxon>NPAAA clade</taxon>
        <taxon>Hologalegina</taxon>
        <taxon>IRL clade</taxon>
        <taxon>Trifolieae</taxon>
        <taxon>Medicago</taxon>
    </lineage>
</organism>
<dbReference type="AlphaFoldDB" id="A0A072ULA6"/>
<evidence type="ECO:0000313" key="4">
    <source>
        <dbReference type="Proteomes" id="UP000002051"/>
    </source>
</evidence>
<feature type="compositionally biased region" description="Basic and acidic residues" evidence="1">
    <location>
        <begin position="70"/>
        <end position="80"/>
    </location>
</feature>